<dbReference type="EC" id="1.1.2.4" evidence="9"/>
<sequence length="472" mass="50874">MPIPENYAKAIEALQATLSPDSVTTDAGVLTKHSQTFGVSKGLGHTVVVFPKTTEDVVNIVNISRENRMPICAYGGGTSLEGHATFSDTGGISLDVSRMDQILEIHVEDGDLVCQPGIQWVKINEILNEKGIPLFFPLDPGIGATIGGMISTGCSGTNAVKYGTARGEWFINATIVLPSGEVIKTRRRARKCSAGFDTLSLFIGAEGTLGIVTEVTIRLTPLLPTRVAVANFPDVGHASKASIEALNCGVSLQCVELLDKYSMAGLNSYNQTMRQWPEKDSLFFKIQGATQVFIEESARILKEVVERNGGSAFEFAATEKEADDLWLARKTAPMAGLALHPGARAMITDVCVPLSALPQLMTNIRKDLDASGLPAYTLAHAGDGNMHALILYRNEDEEKVVHDLVNQLAQYALELDGTCTGEHGIGVGKKKYLVNELGSSTVELMKQIKQTLDPLNLFSPGKLYPDYAKSSY</sequence>
<protein>
    <recommendedName>
        <fullName evidence="9">D-lactate dehydrogenase (cytochrome)</fullName>
        <ecNumber evidence="9">1.1.2.4</ecNumber>
    </recommendedName>
</protein>
<evidence type="ECO:0000259" key="11">
    <source>
        <dbReference type="PROSITE" id="PS51387"/>
    </source>
</evidence>
<keyword evidence="13" id="KW-1185">Reference proteome</keyword>
<dbReference type="Gene3D" id="1.10.45.10">
    <property type="entry name" value="Vanillyl-alcohol Oxidase, Chain A, domain 4"/>
    <property type="match status" value="1"/>
</dbReference>
<comment type="catalytic activity">
    <reaction evidence="10">
        <text>(R)-lactate + 2 Fe(III)-[cytochrome c] = 2 Fe(II)-[cytochrome c] + pyruvate + 2 H(+)</text>
        <dbReference type="Rhea" id="RHEA:13521"/>
        <dbReference type="Rhea" id="RHEA-COMP:10350"/>
        <dbReference type="Rhea" id="RHEA-COMP:14399"/>
        <dbReference type="ChEBI" id="CHEBI:15361"/>
        <dbReference type="ChEBI" id="CHEBI:15378"/>
        <dbReference type="ChEBI" id="CHEBI:16004"/>
        <dbReference type="ChEBI" id="CHEBI:29033"/>
        <dbReference type="ChEBI" id="CHEBI:29034"/>
        <dbReference type="EC" id="1.1.2.4"/>
    </reaction>
</comment>
<comment type="subcellular location">
    <subcellularLocation>
        <location evidence="2">Mitochondrion</location>
    </subcellularLocation>
</comment>
<dbReference type="Gene3D" id="3.30.70.2740">
    <property type="match status" value="1"/>
</dbReference>
<evidence type="ECO:0000313" key="12">
    <source>
        <dbReference type="EMBL" id="KIP01238.1"/>
    </source>
</evidence>
<evidence type="ECO:0000256" key="7">
    <source>
        <dbReference type="ARBA" id="ARBA00023002"/>
    </source>
</evidence>
<dbReference type="InterPro" id="IPR006094">
    <property type="entry name" value="Oxid_FAD_bind_N"/>
</dbReference>
<comment type="cofactor">
    <cofactor evidence="1">
        <name>FAD</name>
        <dbReference type="ChEBI" id="CHEBI:57692"/>
    </cofactor>
</comment>
<dbReference type="Gene3D" id="3.30.465.10">
    <property type="match status" value="1"/>
</dbReference>
<dbReference type="GO" id="GO:0004458">
    <property type="term" value="F:D-lactate dehydrogenase (cytochrome) activity"/>
    <property type="evidence" value="ECO:0007669"/>
    <property type="project" value="UniProtKB-EC"/>
</dbReference>
<dbReference type="InterPro" id="IPR016166">
    <property type="entry name" value="FAD-bd_PCMH"/>
</dbReference>
<keyword evidence="6" id="KW-0809">Transit peptide</keyword>
<dbReference type="GO" id="GO:1903457">
    <property type="term" value="P:lactate catabolic process"/>
    <property type="evidence" value="ECO:0007669"/>
    <property type="project" value="TreeGrafter"/>
</dbReference>
<dbReference type="AlphaFoldDB" id="A0A0C3P976"/>
<dbReference type="OrthoDB" id="7786253at2759"/>
<organism evidence="12 13">
    <name type="scientific">Phlebiopsis gigantea (strain 11061_1 CR5-6)</name>
    <name type="common">White-rot fungus</name>
    <name type="synonym">Peniophora gigantea</name>
    <dbReference type="NCBI Taxonomy" id="745531"/>
    <lineage>
        <taxon>Eukaryota</taxon>
        <taxon>Fungi</taxon>
        <taxon>Dikarya</taxon>
        <taxon>Basidiomycota</taxon>
        <taxon>Agaricomycotina</taxon>
        <taxon>Agaricomycetes</taxon>
        <taxon>Polyporales</taxon>
        <taxon>Phanerochaetaceae</taxon>
        <taxon>Phlebiopsis</taxon>
    </lineage>
</organism>
<gene>
    <name evidence="12" type="ORF">PHLGIDRAFT_123532</name>
</gene>
<evidence type="ECO:0000256" key="10">
    <source>
        <dbReference type="ARBA" id="ARBA00051436"/>
    </source>
</evidence>
<dbReference type="FunFam" id="3.30.70.2740:FF:000001">
    <property type="entry name" value="D-lactate dehydrogenase mitochondrial"/>
    <property type="match status" value="1"/>
</dbReference>
<dbReference type="HOGENOM" id="CLU_017779_3_3_1"/>
<dbReference type="InterPro" id="IPR016171">
    <property type="entry name" value="Vanillyl_alc_oxidase_C-sub2"/>
</dbReference>
<dbReference type="SUPFAM" id="SSF55103">
    <property type="entry name" value="FAD-linked oxidases, C-terminal domain"/>
    <property type="match status" value="1"/>
</dbReference>
<keyword evidence="7" id="KW-0560">Oxidoreductase</keyword>
<dbReference type="GO" id="GO:0071949">
    <property type="term" value="F:FAD binding"/>
    <property type="evidence" value="ECO:0007669"/>
    <property type="project" value="InterPro"/>
</dbReference>
<dbReference type="PANTHER" id="PTHR11748:SF111">
    <property type="entry name" value="D-LACTATE DEHYDROGENASE, MITOCHONDRIAL-RELATED"/>
    <property type="match status" value="1"/>
</dbReference>
<dbReference type="EMBL" id="KN840851">
    <property type="protein sequence ID" value="KIP01238.1"/>
    <property type="molecule type" value="Genomic_DNA"/>
</dbReference>
<evidence type="ECO:0000256" key="9">
    <source>
        <dbReference type="ARBA" id="ARBA00038897"/>
    </source>
</evidence>
<dbReference type="Proteomes" id="UP000053257">
    <property type="component" value="Unassembled WGS sequence"/>
</dbReference>
<dbReference type="PROSITE" id="PS51387">
    <property type="entry name" value="FAD_PCMH"/>
    <property type="match status" value="1"/>
</dbReference>
<feature type="domain" description="FAD-binding PCMH-type" evidence="11">
    <location>
        <begin position="40"/>
        <end position="222"/>
    </location>
</feature>
<evidence type="ECO:0000256" key="5">
    <source>
        <dbReference type="ARBA" id="ARBA00022827"/>
    </source>
</evidence>
<evidence type="ECO:0000256" key="8">
    <source>
        <dbReference type="ARBA" id="ARBA00023128"/>
    </source>
</evidence>
<dbReference type="InterPro" id="IPR004113">
    <property type="entry name" value="FAD-bd_oxidored_4_C"/>
</dbReference>
<dbReference type="STRING" id="745531.A0A0C3P976"/>
<proteinExistence type="inferred from homology"/>
<accession>A0A0C3P976</accession>
<evidence type="ECO:0000313" key="13">
    <source>
        <dbReference type="Proteomes" id="UP000053257"/>
    </source>
</evidence>
<evidence type="ECO:0000256" key="2">
    <source>
        <dbReference type="ARBA" id="ARBA00004173"/>
    </source>
</evidence>
<comment type="similarity">
    <text evidence="3">Belongs to the FAD-binding oxidoreductase/transferase type 4 family.</text>
</comment>
<dbReference type="PANTHER" id="PTHR11748">
    <property type="entry name" value="D-LACTATE DEHYDROGENASE"/>
    <property type="match status" value="1"/>
</dbReference>
<name>A0A0C3P976_PHLG1</name>
<dbReference type="GO" id="GO:0005739">
    <property type="term" value="C:mitochondrion"/>
    <property type="evidence" value="ECO:0007669"/>
    <property type="project" value="UniProtKB-SubCell"/>
</dbReference>
<dbReference type="FunFam" id="1.10.45.10:FF:000001">
    <property type="entry name" value="D-lactate dehydrogenase mitochondrial"/>
    <property type="match status" value="1"/>
</dbReference>
<evidence type="ECO:0000256" key="1">
    <source>
        <dbReference type="ARBA" id="ARBA00001974"/>
    </source>
</evidence>
<dbReference type="SUPFAM" id="SSF56176">
    <property type="entry name" value="FAD-binding/transporter-associated domain-like"/>
    <property type="match status" value="1"/>
</dbReference>
<dbReference type="InterPro" id="IPR036318">
    <property type="entry name" value="FAD-bd_PCMH-like_sf"/>
</dbReference>
<keyword evidence="8" id="KW-0496">Mitochondrion</keyword>
<dbReference type="GO" id="GO:0008720">
    <property type="term" value="F:D-lactate dehydrogenase (NAD+) activity"/>
    <property type="evidence" value="ECO:0007669"/>
    <property type="project" value="TreeGrafter"/>
</dbReference>
<keyword evidence="4" id="KW-0285">Flavoprotein</keyword>
<dbReference type="Pfam" id="PF01565">
    <property type="entry name" value="FAD_binding_4"/>
    <property type="match status" value="1"/>
</dbReference>
<evidence type="ECO:0000256" key="6">
    <source>
        <dbReference type="ARBA" id="ARBA00022946"/>
    </source>
</evidence>
<evidence type="ECO:0000256" key="3">
    <source>
        <dbReference type="ARBA" id="ARBA00008000"/>
    </source>
</evidence>
<reference evidence="12 13" key="1">
    <citation type="journal article" date="2014" name="PLoS Genet.">
        <title>Analysis of the Phlebiopsis gigantea genome, transcriptome and secretome provides insight into its pioneer colonization strategies of wood.</title>
        <authorList>
            <person name="Hori C."/>
            <person name="Ishida T."/>
            <person name="Igarashi K."/>
            <person name="Samejima M."/>
            <person name="Suzuki H."/>
            <person name="Master E."/>
            <person name="Ferreira P."/>
            <person name="Ruiz-Duenas F.J."/>
            <person name="Held B."/>
            <person name="Canessa P."/>
            <person name="Larrondo L.F."/>
            <person name="Schmoll M."/>
            <person name="Druzhinina I.S."/>
            <person name="Kubicek C.P."/>
            <person name="Gaskell J.A."/>
            <person name="Kersten P."/>
            <person name="St John F."/>
            <person name="Glasner J."/>
            <person name="Sabat G."/>
            <person name="Splinter BonDurant S."/>
            <person name="Syed K."/>
            <person name="Yadav J."/>
            <person name="Mgbeahuruike A.C."/>
            <person name="Kovalchuk A."/>
            <person name="Asiegbu F.O."/>
            <person name="Lackner G."/>
            <person name="Hoffmeister D."/>
            <person name="Rencoret J."/>
            <person name="Gutierrez A."/>
            <person name="Sun H."/>
            <person name="Lindquist E."/>
            <person name="Barry K."/>
            <person name="Riley R."/>
            <person name="Grigoriev I.V."/>
            <person name="Henrissat B."/>
            <person name="Kues U."/>
            <person name="Berka R.M."/>
            <person name="Martinez A.T."/>
            <person name="Covert S.F."/>
            <person name="Blanchette R.A."/>
            <person name="Cullen D."/>
        </authorList>
    </citation>
    <scope>NUCLEOTIDE SEQUENCE [LARGE SCALE GENOMIC DNA]</scope>
    <source>
        <strain evidence="12 13">11061_1 CR5-6</strain>
    </source>
</reference>
<dbReference type="InterPro" id="IPR016169">
    <property type="entry name" value="FAD-bd_PCMH_sub2"/>
</dbReference>
<dbReference type="InterPro" id="IPR016164">
    <property type="entry name" value="FAD-linked_Oxase-like_C"/>
</dbReference>
<dbReference type="Pfam" id="PF02913">
    <property type="entry name" value="FAD-oxidase_C"/>
    <property type="match status" value="1"/>
</dbReference>
<evidence type="ECO:0000256" key="4">
    <source>
        <dbReference type="ARBA" id="ARBA00022630"/>
    </source>
</evidence>
<keyword evidence="5" id="KW-0274">FAD</keyword>